<sequence>MAAKVLEDVRPSGWAVKGEAKTNDGTVEAAVTFQTAQGRGLGFVRLRPEGCWTLLTSLEALSGHEEACGPRRQLGHVPRPMRHRETWAEQRAREQAELGVSRQPYVVIVGGGQSGMTLAARLKRLEVPTVVLEKSPRAGDIWRNRYQALCLHDPVWVCHLPYMPFPDHWPLYASKDKVADWFEMYASVMELDYWTSSTCTSAVWDEAGKEWAVSVSRGGQRVQLRPKHVVVATGLYGLPHVPHFPGAESFQGSLLHSSRYTCGADYAGKKAVVIGSNTSAHDVCQDLWEQGVDVTMLQRSSTAITTVESMREVLLKDLYSEEALAKGITTEEADLTMASVPYKVLAEQHKVVCKAMQEYDADILQRLRGAGFLLDFGDDDSGVFMKFLRRGSGYYFDVGASQLIADGSVKLKTGKVDRISEAGVITDDGTELPADLVVLATGYQPMASLAATFMEKETIDKLGTVWGLGSDTTGDPGPWEGELRNMWKPTAQEGLWLHGGNLLQNRIYSHVLALQLKARQAGIPTPVYGFGSEVA</sequence>
<name>A0A7S1RRB2_ALECA</name>
<reference evidence="2" key="1">
    <citation type="submission" date="2021-01" db="EMBL/GenBank/DDBJ databases">
        <authorList>
            <person name="Corre E."/>
            <person name="Pelletier E."/>
            <person name="Niang G."/>
            <person name="Scheremetjew M."/>
            <person name="Finn R."/>
            <person name="Kale V."/>
            <person name="Holt S."/>
            <person name="Cochrane G."/>
            <person name="Meng A."/>
            <person name="Brown T."/>
            <person name="Cohen L."/>
        </authorList>
    </citation>
    <scope>NUCLEOTIDE SEQUENCE</scope>
    <source>
        <strain evidence="2">OF101</strain>
    </source>
</reference>
<keyword evidence="1" id="KW-0560">Oxidoreductase</keyword>
<evidence type="ECO:0000313" key="2">
    <source>
        <dbReference type="EMBL" id="CAD9173282.1"/>
    </source>
</evidence>
<dbReference type="Pfam" id="PF13738">
    <property type="entry name" value="Pyr_redox_3"/>
    <property type="match status" value="1"/>
</dbReference>
<organism evidence="2">
    <name type="scientific">Alexandrium catenella</name>
    <name type="common">Red tide dinoflagellate</name>
    <name type="synonym">Gonyaulax catenella</name>
    <dbReference type="NCBI Taxonomy" id="2925"/>
    <lineage>
        <taxon>Eukaryota</taxon>
        <taxon>Sar</taxon>
        <taxon>Alveolata</taxon>
        <taxon>Dinophyceae</taxon>
        <taxon>Gonyaulacales</taxon>
        <taxon>Pyrocystaceae</taxon>
        <taxon>Alexandrium</taxon>
    </lineage>
</organism>
<dbReference type="Gene3D" id="3.50.50.60">
    <property type="entry name" value="FAD/NAD(P)-binding domain"/>
    <property type="match status" value="2"/>
</dbReference>
<evidence type="ECO:0000256" key="1">
    <source>
        <dbReference type="ARBA" id="ARBA00023002"/>
    </source>
</evidence>
<dbReference type="PANTHER" id="PTHR43539:SF68">
    <property type="entry name" value="FLAVIN-BINDING MONOOXYGENASE-LIKE PROTEIN (AFU_ORTHOLOGUE AFUA_4G09220)"/>
    <property type="match status" value="1"/>
</dbReference>
<dbReference type="PRINTS" id="PR00469">
    <property type="entry name" value="PNDRDTASEII"/>
</dbReference>
<dbReference type="EMBL" id="HBGE01083917">
    <property type="protein sequence ID" value="CAD9173282.1"/>
    <property type="molecule type" value="Transcribed_RNA"/>
</dbReference>
<dbReference type="InterPro" id="IPR036188">
    <property type="entry name" value="FAD/NAD-bd_sf"/>
</dbReference>
<dbReference type="GO" id="GO:0050660">
    <property type="term" value="F:flavin adenine dinucleotide binding"/>
    <property type="evidence" value="ECO:0007669"/>
    <property type="project" value="TreeGrafter"/>
</dbReference>
<dbReference type="AlphaFoldDB" id="A0A7S1RRB2"/>
<accession>A0A7S1RRB2</accession>
<gene>
    <name evidence="2" type="ORF">ACAT0790_LOCUS50051</name>
</gene>
<dbReference type="SUPFAM" id="SSF51905">
    <property type="entry name" value="FAD/NAD(P)-binding domain"/>
    <property type="match status" value="1"/>
</dbReference>
<proteinExistence type="predicted"/>
<protein>
    <recommendedName>
        <fullName evidence="3">FAD/NAD(P)-binding domain-containing protein</fullName>
    </recommendedName>
</protein>
<dbReference type="PANTHER" id="PTHR43539">
    <property type="entry name" value="FLAVIN-BINDING MONOOXYGENASE-LIKE PROTEIN (AFU_ORTHOLOGUE AFUA_4G09220)"/>
    <property type="match status" value="1"/>
</dbReference>
<dbReference type="InterPro" id="IPR050982">
    <property type="entry name" value="Auxin_biosynth/cation_transpt"/>
</dbReference>
<evidence type="ECO:0008006" key="3">
    <source>
        <dbReference type="Google" id="ProtNLM"/>
    </source>
</evidence>
<dbReference type="GO" id="GO:0004497">
    <property type="term" value="F:monooxygenase activity"/>
    <property type="evidence" value="ECO:0007669"/>
    <property type="project" value="TreeGrafter"/>
</dbReference>